<sequence length="73" mass="7958">MWIHEVTTTSECGAARSFSVRTELDAIAYADTIANGRCIRCVNDTMIGTMVKIGDGSDPSIDTIFLKYSQHTA</sequence>
<dbReference type="GeneID" id="28800629"/>
<dbReference type="Proteomes" id="UP000204609">
    <property type="component" value="Segment"/>
</dbReference>
<reference evidence="2" key="1">
    <citation type="submission" date="2016-03" db="EMBL/GenBank/DDBJ databases">
        <authorList>
            <person name="Ploux O."/>
        </authorList>
    </citation>
    <scope>NUCLEOTIDE SEQUENCE [LARGE SCALE GENOMIC DNA]</scope>
</reference>
<name>A0A160DHM8_9CAUD</name>
<keyword evidence="2" id="KW-1185">Reference proteome</keyword>
<evidence type="ECO:0000313" key="2">
    <source>
        <dbReference type="Proteomes" id="UP000204609"/>
    </source>
</evidence>
<accession>A0A160DHM8</accession>
<dbReference type="RefSeq" id="YP_009274587.1">
    <property type="nucleotide sequence ID" value="NC_030917.1"/>
</dbReference>
<evidence type="ECO:0000313" key="1">
    <source>
        <dbReference type="EMBL" id="ANA86504.1"/>
    </source>
</evidence>
<protein>
    <submittedName>
        <fullName evidence="1">Uncharacterized protein</fullName>
    </submittedName>
</protein>
<dbReference type="EMBL" id="KU998245">
    <property type="protein sequence ID" value="ANA86504.1"/>
    <property type="molecule type" value="Genomic_DNA"/>
</dbReference>
<organism evidence="1 2">
    <name type="scientific">Gordonia phage OneUp</name>
    <dbReference type="NCBI Taxonomy" id="1838074"/>
    <lineage>
        <taxon>Viruses</taxon>
        <taxon>Duplodnaviria</taxon>
        <taxon>Heunggongvirae</taxon>
        <taxon>Uroviricota</taxon>
        <taxon>Caudoviricetes</taxon>
        <taxon>Oneupvirus</taxon>
        <taxon>Oneupvirus oneup</taxon>
    </lineage>
</organism>
<proteinExistence type="predicted"/>
<dbReference type="KEGG" id="vg:28800629"/>
<gene>
    <name evidence="1" type="primary">171</name>
    <name evidence="1" type="ORF">PBI_ONEUP_171</name>
</gene>